<comment type="similarity">
    <text evidence="1">Belongs to the ABC transporter superfamily.</text>
</comment>
<dbReference type="InterPro" id="IPR027417">
    <property type="entry name" value="P-loop_NTPase"/>
</dbReference>
<dbReference type="EMBL" id="CP098755">
    <property type="protein sequence ID" value="USG66214.1"/>
    <property type="molecule type" value="Genomic_DNA"/>
</dbReference>
<evidence type="ECO:0000313" key="6">
    <source>
        <dbReference type="EMBL" id="USG66214.1"/>
    </source>
</evidence>
<dbReference type="InterPro" id="IPR003439">
    <property type="entry name" value="ABC_transporter-like_ATP-bd"/>
</dbReference>
<keyword evidence="2" id="KW-0813">Transport</keyword>
<evidence type="ECO:0000256" key="2">
    <source>
        <dbReference type="ARBA" id="ARBA00022448"/>
    </source>
</evidence>
<feature type="domain" description="ABC transporter" evidence="5">
    <location>
        <begin position="5"/>
        <end position="224"/>
    </location>
</feature>
<dbReference type="InterPro" id="IPR015854">
    <property type="entry name" value="ABC_transpr_LolD-like"/>
</dbReference>
<evidence type="ECO:0000313" key="7">
    <source>
        <dbReference type="Proteomes" id="UP001056500"/>
    </source>
</evidence>
<dbReference type="PROSITE" id="PS50893">
    <property type="entry name" value="ABC_TRANSPORTER_2"/>
    <property type="match status" value="1"/>
</dbReference>
<dbReference type="Pfam" id="PF00005">
    <property type="entry name" value="ABC_tran"/>
    <property type="match status" value="1"/>
</dbReference>
<dbReference type="GO" id="GO:0005524">
    <property type="term" value="F:ATP binding"/>
    <property type="evidence" value="ECO:0007669"/>
    <property type="project" value="UniProtKB-KW"/>
</dbReference>
<protein>
    <submittedName>
        <fullName evidence="6">ABC transporter ATP-binding protein</fullName>
    </submittedName>
</protein>
<keyword evidence="3" id="KW-0547">Nucleotide-binding</keyword>
<evidence type="ECO:0000256" key="1">
    <source>
        <dbReference type="ARBA" id="ARBA00005417"/>
    </source>
</evidence>
<keyword evidence="4 6" id="KW-0067">ATP-binding</keyword>
<gene>
    <name evidence="6" type="ORF">NDK47_02445</name>
</gene>
<dbReference type="Gene3D" id="3.40.50.300">
    <property type="entry name" value="P-loop containing nucleotide triphosphate hydrolases"/>
    <property type="match status" value="1"/>
</dbReference>
<dbReference type="SUPFAM" id="SSF52540">
    <property type="entry name" value="P-loop containing nucleoside triphosphate hydrolases"/>
    <property type="match status" value="1"/>
</dbReference>
<evidence type="ECO:0000256" key="4">
    <source>
        <dbReference type="ARBA" id="ARBA00022840"/>
    </source>
</evidence>
<dbReference type="PANTHER" id="PTHR24220:SF689">
    <property type="entry name" value="LIPOPROTEIN-RELEASING SYSTEM ATP-BINDING PROTEIN LOLD"/>
    <property type="match status" value="1"/>
</dbReference>
<dbReference type="RefSeq" id="WP_251873320.1">
    <property type="nucleotide sequence ID" value="NZ_CP098755.1"/>
</dbReference>
<organism evidence="6 7">
    <name type="scientific">Brevibacillus ruminantium</name>
    <dbReference type="NCBI Taxonomy" id="2950604"/>
    <lineage>
        <taxon>Bacteria</taxon>
        <taxon>Bacillati</taxon>
        <taxon>Bacillota</taxon>
        <taxon>Bacilli</taxon>
        <taxon>Bacillales</taxon>
        <taxon>Paenibacillaceae</taxon>
        <taxon>Brevibacillus</taxon>
    </lineage>
</organism>
<dbReference type="SMART" id="SM00382">
    <property type="entry name" value="AAA"/>
    <property type="match status" value="1"/>
</dbReference>
<dbReference type="PANTHER" id="PTHR24220">
    <property type="entry name" value="IMPORT ATP-BINDING PROTEIN"/>
    <property type="match status" value="1"/>
</dbReference>
<dbReference type="InterPro" id="IPR017871">
    <property type="entry name" value="ABC_transporter-like_CS"/>
</dbReference>
<keyword evidence="7" id="KW-1185">Reference proteome</keyword>
<proteinExistence type="inferred from homology"/>
<accession>A0ABY4WLG1</accession>
<evidence type="ECO:0000256" key="3">
    <source>
        <dbReference type="ARBA" id="ARBA00022741"/>
    </source>
</evidence>
<dbReference type="InterPro" id="IPR003593">
    <property type="entry name" value="AAA+_ATPase"/>
</dbReference>
<dbReference type="CDD" id="cd03255">
    <property type="entry name" value="ABC_MJ0796_LolCDE_FtsE"/>
    <property type="match status" value="1"/>
</dbReference>
<dbReference type="InterPro" id="IPR017911">
    <property type="entry name" value="MacB-like_ATP-bd"/>
</dbReference>
<evidence type="ECO:0000259" key="5">
    <source>
        <dbReference type="PROSITE" id="PS50893"/>
    </source>
</evidence>
<name>A0ABY4WLG1_9BACL</name>
<reference evidence="6" key="1">
    <citation type="submission" date="2022-06" db="EMBL/GenBank/DDBJ databases">
        <title>Genome sequencing of Brevibacillus sp. BB3-R1.</title>
        <authorList>
            <person name="Heo J."/>
            <person name="Lee D."/>
            <person name="Won M."/>
            <person name="Han B.-H."/>
            <person name="Hong S.-B."/>
            <person name="Kwon S.-W."/>
        </authorList>
    </citation>
    <scope>NUCLEOTIDE SEQUENCE</scope>
    <source>
        <strain evidence="6">BB3-R1</strain>
    </source>
</reference>
<sequence length="225" mass="24972">MDKVITLDHVKYRYAQSTGASCVIQEATGEFVQGKTYAIVGQSGSGKTTLLSLLAGLDHPTEGAIYFKEKNLREIDRDEYRSSKISIIFQHYNLIAHYTAIENVQLGLTVNGYPGDMNKKSVEILEQVGINRQKAHKRSVHLSGGEQQRVAIARALVSQSDLVLADEPTGNLDEANQEMIIDLLKKIAHEEKKCVIIVTHSKEVAASCDEIWTIQNGRLLPLKVE</sequence>
<dbReference type="Proteomes" id="UP001056500">
    <property type="component" value="Chromosome"/>
</dbReference>
<dbReference type="PROSITE" id="PS00211">
    <property type="entry name" value="ABC_TRANSPORTER_1"/>
    <property type="match status" value="1"/>
</dbReference>